<dbReference type="EMBL" id="JBHUJB010000035">
    <property type="protein sequence ID" value="MFD2158959.1"/>
    <property type="molecule type" value="Genomic_DNA"/>
</dbReference>
<comment type="caution">
    <text evidence="1">The sequence shown here is derived from an EMBL/GenBank/DDBJ whole genome shotgun (WGS) entry which is preliminary data.</text>
</comment>
<sequence>MQLKNTIAPVLVSSLGMVGSLGAQDLTGAYGSFSEAALKSAALESLGLDLGDDELQEGKMLDYFKFGVNVRAEYNDNIFLTDTNEVNDVILRVSVPLELSSPNESVNEWSIGYTPRFNFYADNSSEDGIDHFVNAGYNRQWAKTSLDFGFGYSKTRGSNRFASGSIERDGYNANLSLSHILTGKSRLDFDLGGLVDDYVDPRLFDRNRYNTRLAWQYQVTGKTTVGPYIAYEGVNVQSNPDHNAVSGGIKGTYQALQKTVVTGYVGAEYRKFDGGALNSKTSPSFEVGATHQFSGKTSFSGMLYHTIRASYSDFGQSYKATGVNFLARYAYSSRINMRAGVSYEYDDYFAVSALSGPDFDDHYITFFLGGDYAMDNGLILGSGVRLSRKDSSQDPRDFDNFIFNVDARYSF</sequence>
<accession>A0ABW4ZAG2</accession>
<dbReference type="Proteomes" id="UP001597389">
    <property type="component" value="Unassembled WGS sequence"/>
</dbReference>
<dbReference type="RefSeq" id="WP_377087267.1">
    <property type="nucleotide sequence ID" value="NZ_JBHSJL010000014.1"/>
</dbReference>
<evidence type="ECO:0000313" key="2">
    <source>
        <dbReference type="Proteomes" id="UP001597389"/>
    </source>
</evidence>
<organism evidence="1 2">
    <name type="scientific">Rubritalea tangerina</name>
    <dbReference type="NCBI Taxonomy" id="430798"/>
    <lineage>
        <taxon>Bacteria</taxon>
        <taxon>Pseudomonadati</taxon>
        <taxon>Verrucomicrobiota</taxon>
        <taxon>Verrucomicrobiia</taxon>
        <taxon>Verrucomicrobiales</taxon>
        <taxon>Rubritaleaceae</taxon>
        <taxon>Rubritalea</taxon>
    </lineage>
</organism>
<reference evidence="2" key="1">
    <citation type="journal article" date="2019" name="Int. J. Syst. Evol. Microbiol.">
        <title>The Global Catalogue of Microorganisms (GCM) 10K type strain sequencing project: providing services to taxonomists for standard genome sequencing and annotation.</title>
        <authorList>
            <consortium name="The Broad Institute Genomics Platform"/>
            <consortium name="The Broad Institute Genome Sequencing Center for Infectious Disease"/>
            <person name="Wu L."/>
            <person name="Ma J."/>
        </authorList>
    </citation>
    <scope>NUCLEOTIDE SEQUENCE [LARGE SCALE GENOMIC DNA]</scope>
    <source>
        <strain evidence="2">CCUG 57942</strain>
    </source>
</reference>
<name>A0ABW4ZAG2_9BACT</name>
<proteinExistence type="predicted"/>
<protein>
    <recommendedName>
        <fullName evidence="3">Porin</fullName>
    </recommendedName>
</protein>
<dbReference type="SUPFAM" id="SSF56935">
    <property type="entry name" value="Porins"/>
    <property type="match status" value="1"/>
</dbReference>
<keyword evidence="2" id="KW-1185">Reference proteome</keyword>
<evidence type="ECO:0008006" key="3">
    <source>
        <dbReference type="Google" id="ProtNLM"/>
    </source>
</evidence>
<evidence type="ECO:0000313" key="1">
    <source>
        <dbReference type="EMBL" id="MFD2158959.1"/>
    </source>
</evidence>
<gene>
    <name evidence="1" type="ORF">ACFSW8_08625</name>
</gene>